<accession>A0A6N8HUK9</accession>
<name>A0A6N8HUK9_9FIRM</name>
<comment type="caution">
    <text evidence="1">The sequence shown here is derived from an EMBL/GenBank/DDBJ whole genome shotgun (WGS) entry which is preliminary data.</text>
</comment>
<keyword evidence="2" id="KW-1185">Reference proteome</keyword>
<evidence type="ECO:0000313" key="1">
    <source>
        <dbReference type="EMBL" id="MVB09456.1"/>
    </source>
</evidence>
<reference evidence="1 2" key="1">
    <citation type="submission" date="2019-09" db="EMBL/GenBank/DDBJ databases">
        <title>Genome sequence of Clostridium sp. EA1.</title>
        <authorList>
            <person name="Poehlein A."/>
            <person name="Bengelsdorf F.R."/>
            <person name="Daniel R."/>
        </authorList>
    </citation>
    <scope>NUCLEOTIDE SEQUENCE [LARGE SCALE GENOMIC DNA]</scope>
    <source>
        <strain evidence="1 2">EA1</strain>
    </source>
</reference>
<gene>
    <name evidence="1" type="ORF">CAFE_01120</name>
</gene>
<dbReference type="OrthoDB" id="2065107at2"/>
<evidence type="ECO:0000313" key="2">
    <source>
        <dbReference type="Proteomes" id="UP000469440"/>
    </source>
</evidence>
<dbReference type="InterPro" id="IPR008577">
    <property type="entry name" value="DUF859"/>
</dbReference>
<dbReference type="Proteomes" id="UP000469440">
    <property type="component" value="Unassembled WGS sequence"/>
</dbReference>
<proteinExistence type="predicted"/>
<protein>
    <submittedName>
        <fullName evidence="1">Uncharacterized protein</fullName>
    </submittedName>
</protein>
<organism evidence="1 2">
    <name type="scientific">Caproicibacter fermentans</name>
    <dbReference type="NCBI Taxonomy" id="2576756"/>
    <lineage>
        <taxon>Bacteria</taxon>
        <taxon>Bacillati</taxon>
        <taxon>Bacillota</taxon>
        <taxon>Clostridia</taxon>
        <taxon>Eubacteriales</taxon>
        <taxon>Acutalibacteraceae</taxon>
        <taxon>Caproicibacter</taxon>
    </lineage>
</organism>
<dbReference type="RefSeq" id="WP_156989481.1">
    <property type="nucleotide sequence ID" value="NZ_VWXL01000003.1"/>
</dbReference>
<dbReference type="EMBL" id="VWXL01000003">
    <property type="protein sequence ID" value="MVB09456.1"/>
    <property type="molecule type" value="Genomic_DNA"/>
</dbReference>
<sequence>MSEIVSALQNGSQIKVVYSYTQNISANTSTITASLYVHRDSYGPSYADSCTAYININGARAMTYTAGFTIGSSWIQIGSTVTATVVHNADGTKIVNIAGFFSSSVTSKLENLSVSQNITLTTIPRASQITASSGSFNIGSSITIYTNRRSISFTHALNLYFGGYATTITYDITDSYVWNTSGWASAMYQQIPNTNTGTGTLRLITYDAGGSVVGYTELGITAHVVNSNPSFTNFSYADVDSNTVALTGDSSQIVQTKSNLRVTVTGAAAQNYATVSSYRIQYGSKTVTSSSNVISFGTVPASDSLIVTVVDSRGNTAQQSAAISTIPYSPPVISSVSLSRVNNIEAGTVLECAGTYAAYMVMKSQYSLKYRYKTTSSSTWSNYVTVTPTVSGGDFSFNASIGNFNINSSFNFEIVASDYYTSTTQPALLPTAKPVFSIRDGQIGINKIPENGALDVSGDVYISGSKAYNDGYHPSADTVGGLHILRGAASGTTATQTAYGSIYYSADINISFGTTLPVVPYVLTSFNTNGFGYCVIKSTSTTGFTVKITNEVTSSGVNWGIHWLAIYGS</sequence>
<dbReference type="Pfam" id="PF05895">
    <property type="entry name" value="DUF859"/>
    <property type="match status" value="1"/>
</dbReference>
<dbReference type="AlphaFoldDB" id="A0A6N8HUK9"/>